<dbReference type="Gene3D" id="3.40.50.1700">
    <property type="entry name" value="Glycoside hydrolase family 3 C-terminal domain"/>
    <property type="match status" value="1"/>
</dbReference>
<dbReference type="OMA" id="AINDQVH"/>
<dbReference type="Gene3D" id="3.20.20.300">
    <property type="entry name" value="Glycoside hydrolase, family 3, N-terminal domain"/>
    <property type="match status" value="1"/>
</dbReference>
<protein>
    <recommendedName>
        <fullName evidence="9">Fibronectin type III-like domain-containing protein</fullName>
    </recommendedName>
</protein>
<dbReference type="GO" id="GO:0045493">
    <property type="term" value="P:xylan catabolic process"/>
    <property type="evidence" value="ECO:0007669"/>
    <property type="project" value="InterPro"/>
</dbReference>
<keyword evidence="3" id="KW-0964">Secreted</keyword>
<dbReference type="InterPro" id="IPR013783">
    <property type="entry name" value="Ig-like_fold"/>
</dbReference>
<gene>
    <name evidence="10" type="ORF">KP509_35G006700</name>
</gene>
<proteinExistence type="inferred from homology"/>
<dbReference type="SUPFAM" id="SSF52279">
    <property type="entry name" value="Beta-D-glucan exohydrolase, C-terminal domain"/>
    <property type="match status" value="1"/>
</dbReference>
<dbReference type="EMBL" id="CM035440">
    <property type="protein sequence ID" value="KAH7281986.1"/>
    <property type="molecule type" value="Genomic_DNA"/>
</dbReference>
<evidence type="ECO:0000313" key="10">
    <source>
        <dbReference type="EMBL" id="KAH7281986.1"/>
    </source>
</evidence>
<dbReference type="InterPro" id="IPR017853">
    <property type="entry name" value="GH"/>
</dbReference>
<dbReference type="AlphaFoldDB" id="A0A8T2QE53"/>
<feature type="signal peptide" evidence="8">
    <location>
        <begin position="1"/>
        <end position="29"/>
    </location>
</feature>
<dbReference type="Pfam" id="PF14310">
    <property type="entry name" value="Fn3-like"/>
    <property type="match status" value="1"/>
</dbReference>
<feature type="chain" id="PRO_5035851662" description="Fibronectin type III-like domain-containing protein" evidence="8">
    <location>
        <begin position="30"/>
        <end position="793"/>
    </location>
</feature>
<dbReference type="Pfam" id="PF01915">
    <property type="entry name" value="Glyco_hydro_3_C"/>
    <property type="match status" value="1"/>
</dbReference>
<evidence type="ECO:0000256" key="6">
    <source>
        <dbReference type="ARBA" id="ARBA00023180"/>
    </source>
</evidence>
<evidence type="ECO:0000256" key="4">
    <source>
        <dbReference type="ARBA" id="ARBA00022729"/>
    </source>
</evidence>
<dbReference type="InterPro" id="IPR036881">
    <property type="entry name" value="Glyco_hydro_3_C_sf"/>
</dbReference>
<evidence type="ECO:0000256" key="8">
    <source>
        <dbReference type="SAM" id="SignalP"/>
    </source>
</evidence>
<keyword evidence="4 8" id="KW-0732">Signal</keyword>
<dbReference type="Pfam" id="PF00933">
    <property type="entry name" value="Glyco_hydro_3"/>
    <property type="match status" value="1"/>
</dbReference>
<dbReference type="InterPro" id="IPR044993">
    <property type="entry name" value="BXL"/>
</dbReference>
<name>A0A8T2QE53_CERRI</name>
<dbReference type="InterPro" id="IPR026891">
    <property type="entry name" value="Fn3-like"/>
</dbReference>
<comment type="subcellular location">
    <subcellularLocation>
        <location evidence="1">Secreted</location>
    </subcellularLocation>
</comment>
<dbReference type="Gene3D" id="2.60.40.10">
    <property type="entry name" value="Immunoglobulins"/>
    <property type="match status" value="1"/>
</dbReference>
<dbReference type="FunFam" id="3.40.50.1700:FF:000001">
    <property type="entry name" value="probable beta-D-xylosidase 2"/>
    <property type="match status" value="1"/>
</dbReference>
<comment type="caution">
    <text evidence="10">The sequence shown here is derived from an EMBL/GenBank/DDBJ whole genome shotgun (WGS) entry which is preliminary data.</text>
</comment>
<dbReference type="SUPFAM" id="SSF51445">
    <property type="entry name" value="(Trans)glycosidases"/>
    <property type="match status" value="1"/>
</dbReference>
<accession>A0A8T2QE53</accession>
<organism evidence="10 11">
    <name type="scientific">Ceratopteris richardii</name>
    <name type="common">Triangle waterfern</name>
    <dbReference type="NCBI Taxonomy" id="49495"/>
    <lineage>
        <taxon>Eukaryota</taxon>
        <taxon>Viridiplantae</taxon>
        <taxon>Streptophyta</taxon>
        <taxon>Embryophyta</taxon>
        <taxon>Tracheophyta</taxon>
        <taxon>Polypodiopsida</taxon>
        <taxon>Polypodiidae</taxon>
        <taxon>Polypodiales</taxon>
        <taxon>Pteridineae</taxon>
        <taxon>Pteridaceae</taxon>
        <taxon>Parkerioideae</taxon>
        <taxon>Ceratopteris</taxon>
    </lineage>
</organism>
<evidence type="ECO:0000259" key="9">
    <source>
        <dbReference type="SMART" id="SM01217"/>
    </source>
</evidence>
<evidence type="ECO:0000256" key="1">
    <source>
        <dbReference type="ARBA" id="ARBA00004613"/>
    </source>
</evidence>
<dbReference type="GO" id="GO:0009044">
    <property type="term" value="F:xylan 1,4-beta-xylosidase activity"/>
    <property type="evidence" value="ECO:0007669"/>
    <property type="project" value="InterPro"/>
</dbReference>
<evidence type="ECO:0000313" key="11">
    <source>
        <dbReference type="Proteomes" id="UP000825935"/>
    </source>
</evidence>
<dbReference type="InterPro" id="IPR001764">
    <property type="entry name" value="Glyco_hydro_3_N"/>
</dbReference>
<keyword evidence="5" id="KW-0378">Hydrolase</keyword>
<dbReference type="FunFam" id="3.20.20.300:FF:000004">
    <property type="entry name" value="probable beta-D-xylosidase 7"/>
    <property type="match status" value="1"/>
</dbReference>
<feature type="domain" description="Fibronectin type III-like" evidence="9">
    <location>
        <begin position="714"/>
        <end position="784"/>
    </location>
</feature>
<dbReference type="GO" id="GO:0046556">
    <property type="term" value="F:alpha-L-arabinofuranosidase activity"/>
    <property type="evidence" value="ECO:0007669"/>
    <property type="project" value="TreeGrafter"/>
</dbReference>
<dbReference type="InterPro" id="IPR002772">
    <property type="entry name" value="Glyco_hydro_3_C"/>
</dbReference>
<reference evidence="10" key="1">
    <citation type="submission" date="2021-08" db="EMBL/GenBank/DDBJ databases">
        <title>WGS assembly of Ceratopteris richardii.</title>
        <authorList>
            <person name="Marchant D.B."/>
            <person name="Chen G."/>
            <person name="Jenkins J."/>
            <person name="Shu S."/>
            <person name="Leebens-Mack J."/>
            <person name="Grimwood J."/>
            <person name="Schmutz J."/>
            <person name="Soltis P."/>
            <person name="Soltis D."/>
            <person name="Chen Z.-H."/>
        </authorList>
    </citation>
    <scope>NUCLEOTIDE SEQUENCE</scope>
    <source>
        <strain evidence="10">Whitten #5841</strain>
        <tissue evidence="10">Leaf</tissue>
    </source>
</reference>
<comment type="similarity">
    <text evidence="2">Belongs to the glycosyl hydrolase 3 family.</text>
</comment>
<evidence type="ECO:0000256" key="2">
    <source>
        <dbReference type="ARBA" id="ARBA00005336"/>
    </source>
</evidence>
<dbReference type="InterPro" id="IPR036962">
    <property type="entry name" value="Glyco_hydro_3_N_sf"/>
</dbReference>
<keyword evidence="11" id="KW-1185">Reference proteome</keyword>
<dbReference type="SMART" id="SM01217">
    <property type="entry name" value="Fn3_like"/>
    <property type="match status" value="1"/>
</dbReference>
<dbReference type="GO" id="GO:0031222">
    <property type="term" value="P:arabinan catabolic process"/>
    <property type="evidence" value="ECO:0007669"/>
    <property type="project" value="TreeGrafter"/>
</dbReference>
<evidence type="ECO:0000256" key="5">
    <source>
        <dbReference type="ARBA" id="ARBA00022801"/>
    </source>
</evidence>
<evidence type="ECO:0000256" key="7">
    <source>
        <dbReference type="ARBA" id="ARBA00023295"/>
    </source>
</evidence>
<keyword evidence="7" id="KW-0326">Glycosidase</keyword>
<dbReference type="PANTHER" id="PTHR42721:SF3">
    <property type="entry name" value="BETA-D-XYLOSIDASE 5-RELATED"/>
    <property type="match status" value="1"/>
</dbReference>
<sequence>MDTFRRAMQAPWKLMAVALFLTFFNQCATFSDDVTYACSSDFVHLPFCNRNSSVADRVYDLLSRLSLEEKIEQLVSSAANISRLGIPSYYWWSEALHGLSDDGPGVRFGGEIPGVTVFPQVILSAASFNRSLWNLIAQAVSTEARAMYNLGQAGLTYWSPNINIFRDPRWGRGQETPGEDPFLSSEYAVAYVSGLQGQDYNEDSKHLIESKGETQNALKVAACCKHFTAYDLEAWGGYTRYTFNALVTPQDLGDTYHPPFKSCVQDAQAKCVMCSYNRLNGLPTCADGQLLSQLVRQQWGLEGYITSDCDAVAVVYEYIGFAASPEDAVAMCLNAGMDLNCGTYVSRHAAAAIQSGSLNVSTIERALFNLFSLRMQLGLFDGDPKFQPFGKLGSDSVCSDSHRKLAFEAAKQGLVLLKNDAKNLPFSTDDIKKIAVIGPNANASADILLGNYAGPPCDFVTPLEALQEYAIVTYARGCVDVECVSDSLIDAAIEVAAVADAVIIIVGLDKSQEREDHDRTILVLPGVQEKLVSETSSAANGSVVLVILSGGPVDVTFARDNSKIGSIIWAGYPGEAGGKAIAELIFGGFSPGGKLPMTWYPETFTQVPMTDMNMRPNISSGYPGRTHRFYTGDTVFKFGHGLSYMDVSETFAFAPSEIILPICMDLSGEKILMMDPSPSQCHVPDEGMENDVKNRVEFNVTVRLRISGSMGGSYTVLLFSRPSIQYMNIPQQQLVGFKRVDMEPQSTVDVGFVVNPYKHMTVATEYGNMVLHLGPYVLAINDQVHHTVILKFA</sequence>
<dbReference type="GO" id="GO:0005576">
    <property type="term" value="C:extracellular region"/>
    <property type="evidence" value="ECO:0007669"/>
    <property type="project" value="UniProtKB-SubCell"/>
</dbReference>
<dbReference type="PANTHER" id="PTHR42721">
    <property type="entry name" value="SUGAR HYDROLASE-RELATED"/>
    <property type="match status" value="1"/>
</dbReference>
<keyword evidence="6" id="KW-0325">Glycoprotein</keyword>
<dbReference type="OrthoDB" id="47059at2759"/>
<evidence type="ECO:0000256" key="3">
    <source>
        <dbReference type="ARBA" id="ARBA00022525"/>
    </source>
</evidence>
<dbReference type="Proteomes" id="UP000825935">
    <property type="component" value="Chromosome 35"/>
</dbReference>